<accession>A0A445BPP6</accession>
<dbReference type="GO" id="GO:0072699">
    <property type="term" value="P:protein localization to cortical microtubule cytoskeleton"/>
    <property type="evidence" value="ECO:0007669"/>
    <property type="project" value="TreeGrafter"/>
</dbReference>
<reference evidence="4 5" key="1">
    <citation type="submission" date="2019-01" db="EMBL/GenBank/DDBJ databases">
        <title>Sequencing of cultivated peanut Arachis hypogaea provides insights into genome evolution and oil improvement.</title>
        <authorList>
            <person name="Chen X."/>
        </authorList>
    </citation>
    <scope>NUCLEOTIDE SEQUENCE [LARGE SCALE GENOMIC DNA]</scope>
    <source>
        <strain evidence="5">cv. Fuhuasheng</strain>
        <tissue evidence="4">Leaves</tissue>
    </source>
</reference>
<evidence type="ECO:0000256" key="1">
    <source>
        <dbReference type="ARBA" id="ARBA00023054"/>
    </source>
</evidence>
<dbReference type="Gene3D" id="1.20.5.340">
    <property type="match status" value="1"/>
</dbReference>
<feature type="compositionally biased region" description="Basic and acidic residues" evidence="3">
    <location>
        <begin position="117"/>
        <end position="128"/>
    </location>
</feature>
<comment type="caution">
    <text evidence="4">The sequence shown here is derived from an EMBL/GenBank/DDBJ whole genome shotgun (WGS) entry which is preliminary data.</text>
</comment>
<feature type="compositionally biased region" description="Basic and acidic residues" evidence="3">
    <location>
        <begin position="498"/>
        <end position="524"/>
    </location>
</feature>
<feature type="compositionally biased region" description="Polar residues" evidence="3">
    <location>
        <begin position="582"/>
        <end position="595"/>
    </location>
</feature>
<dbReference type="InterPro" id="IPR040265">
    <property type="entry name" value="CHUP1/IPGA1-like"/>
</dbReference>
<sequence>MIMENRTMRRTFSNMIGDEKGMKPLMLKCGLALALTFGGFLYSHFRTKRIKFPSSIPKCLHSRRGSQANLGRRIKSSSNSCNIHSEGTNTLDSEEICISTVISTNSLAGGHSPRSKHNGDKEKEKDESMLPESAEFGSIITAGRISFKKDVEVPARSSEIASPSTAHGSCSERDDYHEQEIKQLSNVIRVLQERERTLELQLHEYCGIREQETAVMELQNRLKISNMETQMFNLKLETLQSENRRLEAQLADHAKALGELETSKAKVKMLKKKLRYEAEQNKEQIMNLKQKVSKLQDQESKLNREIQAKIGRLKELESETQVLREANMRLEMENSELASRLESTQMLAQAVLEDPEADVHRNENELLREKNESLVKEIEQLQHDRCSDVEELVYLRWINACLRHELRHYQPPAGKTVARDLSKSLSPTSEKKAKQLILEYANSIDGPGNLSCADSESSSQASYMTDSGELDELSPRLENPPVSKSKIYRKLMKLIRGKDKDKDKDKDIDRRRLSRATSREKSFKSLDGGTISPNFGLAGADGMRSEYATPGRNSLDLERTTSLKEEGDRRSRDSKEEDNESLQESSSVNEKSNNLVKYAGALKDSPGNANANAIANADPKRLIVHRRSATYSSF</sequence>
<dbReference type="AlphaFoldDB" id="A0A445BPP6"/>
<dbReference type="Proteomes" id="UP000289738">
    <property type="component" value="Chromosome A09"/>
</dbReference>
<dbReference type="SMR" id="A0A445BPP6"/>
<dbReference type="PANTHER" id="PTHR31342:SF4">
    <property type="entry name" value="ACTIN BINDING PROTEIN FAMILY"/>
    <property type="match status" value="1"/>
</dbReference>
<feature type="compositionally biased region" description="Basic and acidic residues" evidence="3">
    <location>
        <begin position="555"/>
        <end position="575"/>
    </location>
</feature>
<keyword evidence="1 2" id="KW-0175">Coiled coil</keyword>
<dbReference type="EMBL" id="SDMP01000009">
    <property type="protein sequence ID" value="RYR40649.1"/>
    <property type="molecule type" value="Genomic_DNA"/>
</dbReference>
<feature type="coiled-coil region" evidence="2">
    <location>
        <begin position="181"/>
        <end position="384"/>
    </location>
</feature>
<gene>
    <name evidence="4" type="ORF">Ahy_A09g046404</name>
</gene>
<feature type="compositionally biased region" description="Low complexity" evidence="3">
    <location>
        <begin position="451"/>
        <end position="462"/>
    </location>
</feature>
<protein>
    <recommendedName>
        <fullName evidence="6">Protein CHUP1</fullName>
    </recommendedName>
</protein>
<dbReference type="PANTHER" id="PTHR31342">
    <property type="entry name" value="PROTEIN CHUP1, CHLOROPLASTIC"/>
    <property type="match status" value="1"/>
</dbReference>
<evidence type="ECO:0000313" key="5">
    <source>
        <dbReference type="Proteomes" id="UP000289738"/>
    </source>
</evidence>
<keyword evidence="5" id="KW-1185">Reference proteome</keyword>
<dbReference type="STRING" id="3818.A0A445BPP6"/>
<dbReference type="Gramene" id="arahy.Tifrunner.gnm2.ann2.Ah09g040100.1">
    <property type="protein sequence ID" value="arahy.Tifrunner.gnm2.ann2.Ah09g040100.1-CDS"/>
    <property type="gene ID" value="arahy.Tifrunner.gnm2.ann2.Ah09g040100"/>
</dbReference>
<evidence type="ECO:0000256" key="3">
    <source>
        <dbReference type="SAM" id="MobiDB-lite"/>
    </source>
</evidence>
<feature type="compositionally biased region" description="Low complexity" evidence="3">
    <location>
        <begin position="608"/>
        <end position="617"/>
    </location>
</feature>
<evidence type="ECO:0000313" key="4">
    <source>
        <dbReference type="EMBL" id="RYR40649.1"/>
    </source>
</evidence>
<proteinExistence type="predicted"/>
<dbReference type="GO" id="GO:0055028">
    <property type="term" value="C:cortical microtubule"/>
    <property type="evidence" value="ECO:0007669"/>
    <property type="project" value="TreeGrafter"/>
</dbReference>
<feature type="region of interest" description="Disordered" evidence="3">
    <location>
        <begin position="498"/>
        <end position="620"/>
    </location>
</feature>
<evidence type="ECO:0008006" key="6">
    <source>
        <dbReference type="Google" id="ProtNLM"/>
    </source>
</evidence>
<evidence type="ECO:0000256" key="2">
    <source>
        <dbReference type="SAM" id="Coils"/>
    </source>
</evidence>
<name>A0A445BPP6_ARAHY</name>
<feature type="region of interest" description="Disordered" evidence="3">
    <location>
        <begin position="107"/>
        <end position="130"/>
    </location>
</feature>
<organism evidence="4 5">
    <name type="scientific">Arachis hypogaea</name>
    <name type="common">Peanut</name>
    <dbReference type="NCBI Taxonomy" id="3818"/>
    <lineage>
        <taxon>Eukaryota</taxon>
        <taxon>Viridiplantae</taxon>
        <taxon>Streptophyta</taxon>
        <taxon>Embryophyta</taxon>
        <taxon>Tracheophyta</taxon>
        <taxon>Spermatophyta</taxon>
        <taxon>Magnoliopsida</taxon>
        <taxon>eudicotyledons</taxon>
        <taxon>Gunneridae</taxon>
        <taxon>Pentapetalae</taxon>
        <taxon>rosids</taxon>
        <taxon>fabids</taxon>
        <taxon>Fabales</taxon>
        <taxon>Fabaceae</taxon>
        <taxon>Papilionoideae</taxon>
        <taxon>50 kb inversion clade</taxon>
        <taxon>dalbergioids sensu lato</taxon>
        <taxon>Dalbergieae</taxon>
        <taxon>Pterocarpus clade</taxon>
        <taxon>Arachis</taxon>
    </lineage>
</organism>
<feature type="region of interest" description="Disordered" evidence="3">
    <location>
        <begin position="448"/>
        <end position="484"/>
    </location>
</feature>